<comment type="subcellular location">
    <subcellularLocation>
        <location evidence="1 9">Cytoplasm</location>
    </subcellularLocation>
</comment>
<dbReference type="InterPro" id="IPR004364">
    <property type="entry name" value="Aa-tRNA-synt_II"/>
</dbReference>
<feature type="binding site" evidence="9">
    <location>
        <position position="396"/>
    </location>
    <ligand>
        <name>L-aspartate</name>
        <dbReference type="ChEBI" id="CHEBI:29991"/>
    </ligand>
</feature>
<comment type="function">
    <text evidence="9">Catalyzes the attachment of L-aspartate to tRNA(Asp) in a two-step reaction: L-aspartate is first activated by ATP to form Asp-AMP and then transferred to the acceptor end of tRNA(Asp).</text>
</comment>
<dbReference type="GO" id="GO:0000287">
    <property type="term" value="F:magnesium ion binding"/>
    <property type="evidence" value="ECO:0007669"/>
    <property type="project" value="UniProtKB-UniRule"/>
</dbReference>
<feature type="binding site" evidence="9">
    <location>
        <position position="392"/>
    </location>
    <ligand>
        <name>Mg(2+)</name>
        <dbReference type="ChEBI" id="CHEBI:18420"/>
        <label>2</label>
    </ligand>
</feature>
<dbReference type="SUPFAM" id="SSF50249">
    <property type="entry name" value="Nucleic acid-binding proteins"/>
    <property type="match status" value="1"/>
</dbReference>
<dbReference type="GO" id="GO:0004815">
    <property type="term" value="F:aspartate-tRNA ligase activity"/>
    <property type="evidence" value="ECO:0007669"/>
    <property type="project" value="UniProtKB-UniRule"/>
</dbReference>
<evidence type="ECO:0000256" key="7">
    <source>
        <dbReference type="ARBA" id="ARBA00022917"/>
    </source>
</evidence>
<feature type="binding site" evidence="9">
    <location>
        <position position="242"/>
    </location>
    <ligand>
        <name>L-aspartate</name>
        <dbReference type="ChEBI" id="CHEBI:29991"/>
    </ligand>
</feature>
<reference evidence="11" key="1">
    <citation type="journal article" date="2020" name="mSystems">
        <title>Genome- and Community-Level Interaction Insights into Carbon Utilization and Element Cycling Functions of Hydrothermarchaeota in Hydrothermal Sediment.</title>
        <authorList>
            <person name="Zhou Z."/>
            <person name="Liu Y."/>
            <person name="Xu W."/>
            <person name="Pan J."/>
            <person name="Luo Z.H."/>
            <person name="Li M."/>
        </authorList>
    </citation>
    <scope>NUCLEOTIDE SEQUENCE [LARGE SCALE GENOMIC DNA]</scope>
    <source>
        <strain evidence="11">SpSt-123</strain>
    </source>
</reference>
<dbReference type="InterPro" id="IPR004523">
    <property type="entry name" value="Asp-tRNA_synthase_2"/>
</dbReference>
<comment type="caution">
    <text evidence="11">The sequence shown here is derived from an EMBL/GenBank/DDBJ whole genome shotgun (WGS) entry which is preliminary data.</text>
</comment>
<dbReference type="PROSITE" id="PS50862">
    <property type="entry name" value="AA_TRNA_LIGASE_II"/>
    <property type="match status" value="1"/>
</dbReference>
<keyword evidence="8 9" id="KW-0030">Aminoacyl-tRNA synthetase</keyword>
<comment type="catalytic activity">
    <reaction evidence="9">
        <text>tRNA(Asp) + L-aspartate + ATP = L-aspartyl-tRNA(Asp) + AMP + diphosphate</text>
        <dbReference type="Rhea" id="RHEA:19649"/>
        <dbReference type="Rhea" id="RHEA-COMP:9660"/>
        <dbReference type="Rhea" id="RHEA-COMP:9678"/>
        <dbReference type="ChEBI" id="CHEBI:29991"/>
        <dbReference type="ChEBI" id="CHEBI:30616"/>
        <dbReference type="ChEBI" id="CHEBI:33019"/>
        <dbReference type="ChEBI" id="CHEBI:78442"/>
        <dbReference type="ChEBI" id="CHEBI:78516"/>
        <dbReference type="ChEBI" id="CHEBI:456215"/>
        <dbReference type="EC" id="6.1.1.12"/>
    </reaction>
</comment>
<feature type="binding site" evidence="9">
    <location>
        <begin position="242"/>
        <end position="244"/>
    </location>
    <ligand>
        <name>ATP</name>
        <dbReference type="ChEBI" id="CHEBI:30616"/>
    </ligand>
</feature>
<accession>A0A7C1I4Q9</accession>
<proteinExistence type="inferred from homology"/>
<dbReference type="EC" id="6.1.1.12" evidence="9"/>
<dbReference type="GO" id="GO:0017101">
    <property type="term" value="C:aminoacyl-tRNA synthetase multienzyme complex"/>
    <property type="evidence" value="ECO:0007669"/>
    <property type="project" value="TreeGrafter"/>
</dbReference>
<dbReference type="InterPro" id="IPR006195">
    <property type="entry name" value="aa-tRNA-synth_II"/>
</dbReference>
<keyword evidence="3 9" id="KW-0963">Cytoplasm</keyword>
<comment type="cofactor">
    <cofactor evidence="9">
        <name>Mg(2+)</name>
        <dbReference type="ChEBI" id="CHEBI:18420"/>
    </cofactor>
    <text evidence="9">Binds 3 Mg(2+) cations per subunit. The strongest magnesium site (Mg1) is bound to the beta- and gamma-phosphates of ATP and four water molecules complete its coordination sphere.</text>
</comment>
<dbReference type="InterPro" id="IPR004365">
    <property type="entry name" value="NA-bd_OB_tRNA"/>
</dbReference>
<keyword evidence="4 9" id="KW-0436">Ligase</keyword>
<evidence type="ECO:0000256" key="6">
    <source>
        <dbReference type="ARBA" id="ARBA00022840"/>
    </source>
</evidence>
<dbReference type="FunFam" id="3.30.930.10:FF:000038">
    <property type="entry name" value="Aspartate--tRNA ligase"/>
    <property type="match status" value="1"/>
</dbReference>
<feature type="binding site" evidence="9">
    <location>
        <position position="389"/>
    </location>
    <ligand>
        <name>ATP</name>
        <dbReference type="ChEBI" id="CHEBI:30616"/>
    </ligand>
</feature>
<feature type="binding site" evidence="9">
    <location>
        <begin position="250"/>
        <end position="252"/>
    </location>
    <ligand>
        <name>ATP</name>
        <dbReference type="ChEBI" id="CHEBI:30616"/>
    </ligand>
</feature>
<evidence type="ECO:0000256" key="3">
    <source>
        <dbReference type="ARBA" id="ARBA00022490"/>
    </source>
</evidence>
<dbReference type="AlphaFoldDB" id="A0A7C1I4Q9"/>
<keyword evidence="6 9" id="KW-0067">ATP-binding</keyword>
<keyword evidence="9" id="KW-0460">Magnesium</keyword>
<keyword evidence="9" id="KW-0479">Metal-binding</keyword>
<keyword evidence="5 9" id="KW-0547">Nucleotide-binding</keyword>
<evidence type="ECO:0000256" key="5">
    <source>
        <dbReference type="ARBA" id="ARBA00022741"/>
    </source>
</evidence>
<evidence type="ECO:0000256" key="2">
    <source>
        <dbReference type="ARBA" id="ARBA00005312"/>
    </source>
</evidence>
<dbReference type="GO" id="GO:0003723">
    <property type="term" value="F:RNA binding"/>
    <property type="evidence" value="ECO:0007669"/>
    <property type="project" value="TreeGrafter"/>
</dbReference>
<feature type="binding site" evidence="9">
    <location>
        <position position="389"/>
    </location>
    <ligand>
        <name>Mg(2+)</name>
        <dbReference type="ChEBI" id="CHEBI:18420"/>
        <label>2</label>
    </ligand>
</feature>
<comment type="similarity">
    <text evidence="2 9">Belongs to the class-II aminoacyl-tRNA synthetase family. Type 2 subfamily.</text>
</comment>
<evidence type="ECO:0000256" key="8">
    <source>
        <dbReference type="ARBA" id="ARBA00023146"/>
    </source>
</evidence>
<evidence type="ECO:0000256" key="4">
    <source>
        <dbReference type="ARBA" id="ARBA00022598"/>
    </source>
</evidence>
<feature type="binding site" evidence="9">
    <location>
        <position position="392"/>
    </location>
    <ligand>
        <name>L-aspartate</name>
        <dbReference type="ChEBI" id="CHEBI:29991"/>
    </ligand>
</feature>
<organism evidence="11">
    <name type="scientific">Fervidicoccus fontis</name>
    <dbReference type="NCBI Taxonomy" id="683846"/>
    <lineage>
        <taxon>Archaea</taxon>
        <taxon>Thermoproteota</taxon>
        <taxon>Thermoprotei</taxon>
        <taxon>Fervidicoccales</taxon>
        <taxon>Fervidicoccaceae</taxon>
        <taxon>Fervidicoccus</taxon>
    </lineage>
</organism>
<dbReference type="GO" id="GO:0005524">
    <property type="term" value="F:ATP binding"/>
    <property type="evidence" value="ECO:0007669"/>
    <property type="project" value="UniProtKB-UniRule"/>
</dbReference>
<feature type="binding site" evidence="9">
    <location>
        <begin position="437"/>
        <end position="440"/>
    </location>
    <ligand>
        <name>ATP</name>
        <dbReference type="ChEBI" id="CHEBI:30616"/>
    </ligand>
</feature>
<dbReference type="CDD" id="cd00776">
    <property type="entry name" value="AsxRS_core"/>
    <property type="match status" value="1"/>
</dbReference>
<dbReference type="Pfam" id="PF00152">
    <property type="entry name" value="tRNA-synt_2"/>
    <property type="match status" value="1"/>
</dbReference>
<dbReference type="GO" id="GO:0005829">
    <property type="term" value="C:cytosol"/>
    <property type="evidence" value="ECO:0007669"/>
    <property type="project" value="TreeGrafter"/>
</dbReference>
<dbReference type="InterPro" id="IPR012340">
    <property type="entry name" value="NA-bd_OB-fold"/>
</dbReference>
<feature type="binding site" evidence="9">
    <location>
        <position position="198"/>
    </location>
    <ligand>
        <name>L-aspartate</name>
        <dbReference type="ChEBI" id="CHEBI:29991"/>
    </ligand>
</feature>
<feature type="domain" description="Aminoacyl-transfer RNA synthetases class-II family profile" evidence="10">
    <location>
        <begin position="165"/>
        <end position="466"/>
    </location>
</feature>
<evidence type="ECO:0000256" key="9">
    <source>
        <dbReference type="HAMAP-Rule" id="MF_02075"/>
    </source>
</evidence>
<dbReference type="EMBL" id="DSDY01000013">
    <property type="protein sequence ID" value="HDS10068.1"/>
    <property type="molecule type" value="Genomic_DNA"/>
</dbReference>
<dbReference type="HAMAP" id="MF_02075">
    <property type="entry name" value="Asp_tRNA_synth_type2"/>
    <property type="match status" value="1"/>
</dbReference>
<sequence length="466" mass="53319">MEYYPPRHSWFTRGTRAYRYKRGWGRLLSLKDRIYTSSAIKAPPGSKVVVAGWVHRLRVVGKICFVILRDREGLIQVVVKRDKSPQMFDEASQLKQEDVIAVKGEIVPSKASIGGVDLVAEELVVLSKTIAPLPIFPDDWEKTSLAKRLDWRFLDLRSPRNLLIFRVQDKLENAMRYFYRENGFIEIHTSKLVAEATEGGAEVFPVIYFDKTAFLAQSPQLYKQMMVIAGFERVFESGPAYRAEKHHTPRHLTEYQSIDIEIGFIEGPEDVMDMVERATLRALSEVASSYSKLVKELLDVDITLPKEVIKIKLTDACRLIEGTPTPCPSNYDISTEHEKAIGEAVANEYGTNLFFITDYPWIARPFYTMKSDDNPEFTKSFDLIYKGVEIVSGSQREHRYSKLVEQMMEKGLRPEKFSFYLEMFKYGAPPHGGAGLGLERLTMTTLGLKNIREARLLPRDPERLTP</sequence>
<dbReference type="InterPro" id="IPR002312">
    <property type="entry name" value="Asp/Asn-tRNA-synth_IIb"/>
</dbReference>
<dbReference type="NCBIfam" id="TIGR00458">
    <property type="entry name" value="aspS_nondisc"/>
    <property type="match status" value="1"/>
</dbReference>
<dbReference type="Gene3D" id="3.30.930.10">
    <property type="entry name" value="Bira Bifunctional Protein, Domain 2"/>
    <property type="match status" value="1"/>
</dbReference>
<dbReference type="InterPro" id="IPR045864">
    <property type="entry name" value="aa-tRNA-synth_II/BPL/LPL"/>
</dbReference>
<comment type="caution">
    <text evidence="9">Lacks conserved residue(s) required for the propagation of feature annotation.</text>
</comment>
<feature type="region of interest" description="Aspartate" evidence="9">
    <location>
        <begin position="220"/>
        <end position="223"/>
    </location>
</feature>
<dbReference type="Gene3D" id="2.40.50.140">
    <property type="entry name" value="Nucleic acid-binding proteins"/>
    <property type="match status" value="1"/>
</dbReference>
<dbReference type="PANTHER" id="PTHR43450">
    <property type="entry name" value="ASPARTYL-TRNA SYNTHETASE"/>
    <property type="match status" value="1"/>
</dbReference>
<dbReference type="NCBIfam" id="NF003483">
    <property type="entry name" value="PRK05159.1"/>
    <property type="match status" value="1"/>
</dbReference>
<dbReference type="PANTHER" id="PTHR43450:SF1">
    <property type="entry name" value="ASPARTATE--TRNA LIGASE, CYTOPLASMIC"/>
    <property type="match status" value="1"/>
</dbReference>
<dbReference type="SUPFAM" id="SSF55681">
    <property type="entry name" value="Class II aaRS and biotin synthetases"/>
    <property type="match status" value="1"/>
</dbReference>
<feature type="binding site" evidence="9">
    <location>
        <position position="389"/>
    </location>
    <ligand>
        <name>Mg(2+)</name>
        <dbReference type="ChEBI" id="CHEBI:18420"/>
        <label>3</label>
    </ligand>
</feature>
<keyword evidence="7 9" id="KW-0648">Protein biosynthesis</keyword>
<dbReference type="PRINTS" id="PR01042">
    <property type="entry name" value="TRNASYNTHASP"/>
</dbReference>
<gene>
    <name evidence="9 11" type="primary">aspS</name>
    <name evidence="11" type="ORF">ENO04_00360</name>
</gene>
<evidence type="ECO:0000256" key="1">
    <source>
        <dbReference type="ARBA" id="ARBA00004496"/>
    </source>
</evidence>
<protein>
    <recommendedName>
        <fullName evidence="9">Aspartate--tRNA ligase</fullName>
        <ecNumber evidence="9">6.1.1.12</ecNumber>
    </recommendedName>
    <alternativeName>
        <fullName evidence="9">Aspartyl-tRNA synthetase</fullName>
        <shortName evidence="9">AspRS</shortName>
    </alternativeName>
</protein>
<name>A0A7C1I4Q9_9CREN</name>
<dbReference type="Pfam" id="PF01336">
    <property type="entry name" value="tRNA_anti-codon"/>
    <property type="match status" value="1"/>
</dbReference>
<evidence type="ECO:0000313" key="11">
    <source>
        <dbReference type="EMBL" id="HDS10068.1"/>
    </source>
</evidence>
<evidence type="ECO:0000259" key="10">
    <source>
        <dbReference type="PROSITE" id="PS50862"/>
    </source>
</evidence>
<dbReference type="GO" id="GO:0006422">
    <property type="term" value="P:aspartyl-tRNA aminoacylation"/>
    <property type="evidence" value="ECO:0007669"/>
    <property type="project" value="UniProtKB-UniRule"/>
</dbReference>
<comment type="subunit">
    <text evidence="9">Homodimer.</text>
</comment>